<gene>
    <name evidence="6" type="primary">proC</name>
    <name evidence="12" type="ORF">EJC50_22020</name>
</gene>
<dbReference type="UniPathway" id="UPA00098">
    <property type="reaction ID" value="UER00361"/>
</dbReference>
<name>A0A3Q8X8L8_9BACL</name>
<sequence>MTTLSNTEAVQQIGSLKMCFYGAGSMAEAMVRGLLDRGLTEPQQVSMMNRSNIDRLNELSSRYGVHTAAQNEAKVAMLREADIVFLAMKPKDAAEAILQLRDLLHPGQLIVSIIAGMTIKTLETLLGKPMPIVRTMPNTSSTIGLGATGVSFSSSVTATQRSLAELMFQSVGLTAIVDEPILDVVTGLSGSGPAYVYYLMEAMIAAGSELGLSEEAARELTIQTVLGAAHMVKATGENPAELRRKVTSPNGTTHAAIEKLDANNFSGGVISAIARAAERAAEMGAEIERKATS</sequence>
<comment type="catalytic activity">
    <reaction evidence="6 9">
        <text>L-proline + NADP(+) = (S)-1-pyrroline-5-carboxylate + NADPH + 2 H(+)</text>
        <dbReference type="Rhea" id="RHEA:14109"/>
        <dbReference type="ChEBI" id="CHEBI:15378"/>
        <dbReference type="ChEBI" id="CHEBI:17388"/>
        <dbReference type="ChEBI" id="CHEBI:57783"/>
        <dbReference type="ChEBI" id="CHEBI:58349"/>
        <dbReference type="ChEBI" id="CHEBI:60039"/>
        <dbReference type="EC" id="1.5.1.2"/>
    </reaction>
</comment>
<evidence type="ECO:0000256" key="8">
    <source>
        <dbReference type="PIRSR" id="PIRSR000193-1"/>
    </source>
</evidence>
<dbReference type="InterPro" id="IPR036291">
    <property type="entry name" value="NAD(P)-bd_dom_sf"/>
</dbReference>
<comment type="catalytic activity">
    <reaction evidence="6">
        <text>L-proline + NAD(+) = (S)-1-pyrroline-5-carboxylate + NADH + 2 H(+)</text>
        <dbReference type="Rhea" id="RHEA:14105"/>
        <dbReference type="ChEBI" id="CHEBI:15378"/>
        <dbReference type="ChEBI" id="CHEBI:17388"/>
        <dbReference type="ChEBI" id="CHEBI:57540"/>
        <dbReference type="ChEBI" id="CHEBI:57945"/>
        <dbReference type="ChEBI" id="CHEBI:60039"/>
        <dbReference type="EC" id="1.5.1.2"/>
    </reaction>
</comment>
<dbReference type="NCBIfam" id="TIGR00112">
    <property type="entry name" value="proC"/>
    <property type="match status" value="1"/>
</dbReference>
<comment type="similarity">
    <text evidence="1 6 9">Belongs to the pyrroline-5-carboxylate reductase family.</text>
</comment>
<feature type="domain" description="Pyrroline-5-carboxylate reductase dimerisation" evidence="11">
    <location>
        <begin position="181"/>
        <end position="283"/>
    </location>
</feature>
<organism evidence="12 13">
    <name type="scientific">Paenibacillus albus</name>
    <dbReference type="NCBI Taxonomy" id="2495582"/>
    <lineage>
        <taxon>Bacteria</taxon>
        <taxon>Bacillati</taxon>
        <taxon>Bacillota</taxon>
        <taxon>Bacilli</taxon>
        <taxon>Bacillales</taxon>
        <taxon>Paenibacillaceae</taxon>
        <taxon>Paenibacillus</taxon>
    </lineage>
</organism>
<dbReference type="InterPro" id="IPR000304">
    <property type="entry name" value="Pyrroline-COOH_reductase"/>
</dbReference>
<keyword evidence="4 6" id="KW-0560">Oxidoreductase</keyword>
<comment type="pathway">
    <text evidence="6 9">Amino-acid biosynthesis; L-proline biosynthesis; L-proline from L-glutamate 5-semialdehyde: step 1/1.</text>
</comment>
<dbReference type="GO" id="GO:0005737">
    <property type="term" value="C:cytoplasm"/>
    <property type="evidence" value="ECO:0007669"/>
    <property type="project" value="UniProtKB-SubCell"/>
</dbReference>
<dbReference type="FunFam" id="1.10.3730.10:FF:000001">
    <property type="entry name" value="Pyrroline-5-carboxylate reductase"/>
    <property type="match status" value="1"/>
</dbReference>
<dbReference type="HAMAP" id="MF_01925">
    <property type="entry name" value="P5C_reductase"/>
    <property type="match status" value="1"/>
</dbReference>
<feature type="binding site" evidence="8">
    <location>
        <begin position="87"/>
        <end position="90"/>
    </location>
    <ligand>
        <name>NADP(+)</name>
        <dbReference type="ChEBI" id="CHEBI:58349"/>
    </ligand>
</feature>
<evidence type="ECO:0000256" key="5">
    <source>
        <dbReference type="ARBA" id="ARBA00058118"/>
    </source>
</evidence>
<evidence type="ECO:0000313" key="13">
    <source>
        <dbReference type="Proteomes" id="UP000272528"/>
    </source>
</evidence>
<keyword evidence="3 6" id="KW-0521">NADP</keyword>
<dbReference type="Proteomes" id="UP000272528">
    <property type="component" value="Chromosome"/>
</dbReference>
<dbReference type="Pfam" id="PF14748">
    <property type="entry name" value="P5CR_dimer"/>
    <property type="match status" value="1"/>
</dbReference>
<evidence type="ECO:0000256" key="7">
    <source>
        <dbReference type="NCBIfam" id="TIGR00112"/>
    </source>
</evidence>
<dbReference type="AlphaFoldDB" id="A0A3Q8X8L8"/>
<dbReference type="GO" id="GO:0055129">
    <property type="term" value="P:L-proline biosynthetic process"/>
    <property type="evidence" value="ECO:0007669"/>
    <property type="project" value="UniProtKB-UniRule"/>
</dbReference>
<dbReference type="SUPFAM" id="SSF51735">
    <property type="entry name" value="NAD(P)-binding Rossmann-fold domains"/>
    <property type="match status" value="1"/>
</dbReference>
<dbReference type="GO" id="GO:0004735">
    <property type="term" value="F:pyrroline-5-carboxylate reductase activity"/>
    <property type="evidence" value="ECO:0007669"/>
    <property type="project" value="UniProtKB-UniRule"/>
</dbReference>
<evidence type="ECO:0000259" key="11">
    <source>
        <dbReference type="Pfam" id="PF14748"/>
    </source>
</evidence>
<dbReference type="SUPFAM" id="SSF48179">
    <property type="entry name" value="6-phosphogluconate dehydrogenase C-terminal domain-like"/>
    <property type="match status" value="1"/>
</dbReference>
<dbReference type="PANTHER" id="PTHR11645">
    <property type="entry name" value="PYRROLINE-5-CARBOXYLATE REDUCTASE"/>
    <property type="match status" value="1"/>
</dbReference>
<keyword evidence="13" id="KW-1185">Reference proteome</keyword>
<dbReference type="OrthoDB" id="9805754at2"/>
<dbReference type="PIRSF" id="PIRSF000193">
    <property type="entry name" value="Pyrrol-5-carb_rd"/>
    <property type="match status" value="1"/>
</dbReference>
<feature type="binding site" evidence="8">
    <location>
        <position position="71"/>
    </location>
    <ligand>
        <name>NADPH</name>
        <dbReference type="ChEBI" id="CHEBI:57783"/>
    </ligand>
</feature>
<evidence type="ECO:0000256" key="6">
    <source>
        <dbReference type="HAMAP-Rule" id="MF_01925"/>
    </source>
</evidence>
<protein>
    <recommendedName>
        <fullName evidence="6 7">Pyrroline-5-carboxylate reductase</fullName>
        <shortName evidence="6">P5C reductase</shortName>
        <shortName evidence="6">P5CR</shortName>
        <ecNumber evidence="6 7">1.5.1.2</ecNumber>
    </recommendedName>
    <alternativeName>
        <fullName evidence="6">PCA reductase</fullName>
    </alternativeName>
</protein>
<dbReference type="InterPro" id="IPR053790">
    <property type="entry name" value="P5CR-like_CS"/>
</dbReference>
<evidence type="ECO:0000256" key="3">
    <source>
        <dbReference type="ARBA" id="ARBA00022857"/>
    </source>
</evidence>
<keyword evidence="6 9" id="KW-0028">Amino-acid biosynthesis</keyword>
<evidence type="ECO:0000256" key="9">
    <source>
        <dbReference type="RuleBase" id="RU003903"/>
    </source>
</evidence>
<dbReference type="KEGG" id="palb:EJC50_22020"/>
<dbReference type="PANTHER" id="PTHR11645:SF49">
    <property type="entry name" value="PYRROLINE-5-CARBOXYLATE REDUCTASE 1"/>
    <property type="match status" value="1"/>
</dbReference>
<comment type="subcellular location">
    <subcellularLocation>
        <location evidence="6">Cytoplasm</location>
    </subcellularLocation>
</comment>
<dbReference type="InterPro" id="IPR029036">
    <property type="entry name" value="P5CR_dimer"/>
</dbReference>
<dbReference type="Gene3D" id="1.10.3730.10">
    <property type="entry name" value="ProC C-terminal domain-like"/>
    <property type="match status" value="1"/>
</dbReference>
<evidence type="ECO:0000313" key="12">
    <source>
        <dbReference type="EMBL" id="AZN42058.1"/>
    </source>
</evidence>
<comment type="function">
    <text evidence="5 6">Catalyzes the reduction of 1-pyrroline-5-carboxylate (PCA) to L-proline.</text>
</comment>
<proteinExistence type="inferred from homology"/>
<dbReference type="InterPro" id="IPR028939">
    <property type="entry name" value="P5C_Rdtase_cat_N"/>
</dbReference>
<dbReference type="Gene3D" id="3.40.50.720">
    <property type="entry name" value="NAD(P)-binding Rossmann-like Domain"/>
    <property type="match status" value="1"/>
</dbReference>
<dbReference type="EMBL" id="CP034437">
    <property type="protein sequence ID" value="AZN42058.1"/>
    <property type="molecule type" value="Genomic_DNA"/>
</dbReference>
<keyword evidence="2 6" id="KW-0641">Proline biosynthesis</keyword>
<keyword evidence="6" id="KW-0963">Cytoplasm</keyword>
<dbReference type="PROSITE" id="PS00521">
    <property type="entry name" value="P5CR"/>
    <property type="match status" value="1"/>
</dbReference>
<evidence type="ECO:0000256" key="1">
    <source>
        <dbReference type="ARBA" id="ARBA00005525"/>
    </source>
</evidence>
<dbReference type="InterPro" id="IPR008927">
    <property type="entry name" value="6-PGluconate_DH-like_C_sf"/>
</dbReference>
<dbReference type="EC" id="1.5.1.2" evidence="6 7"/>
<feature type="domain" description="Pyrroline-5-carboxylate reductase catalytic N-terminal" evidence="10">
    <location>
        <begin position="18"/>
        <end position="116"/>
    </location>
</feature>
<accession>A0A3Q8X8L8</accession>
<evidence type="ECO:0000256" key="2">
    <source>
        <dbReference type="ARBA" id="ARBA00022650"/>
    </source>
</evidence>
<dbReference type="RefSeq" id="WP_126017761.1">
    <property type="nucleotide sequence ID" value="NZ_CP034437.1"/>
</dbReference>
<dbReference type="Pfam" id="PF03807">
    <property type="entry name" value="F420_oxidored"/>
    <property type="match status" value="1"/>
</dbReference>
<evidence type="ECO:0000256" key="4">
    <source>
        <dbReference type="ARBA" id="ARBA00023002"/>
    </source>
</evidence>
<evidence type="ECO:0000259" key="10">
    <source>
        <dbReference type="Pfam" id="PF03807"/>
    </source>
</evidence>
<reference evidence="13" key="1">
    <citation type="submission" date="2018-12" db="EMBL/GenBank/DDBJ databases">
        <title>Genome sequence of Peanibacillus sp.</title>
        <authorList>
            <person name="Subramani G."/>
            <person name="Srinivasan S."/>
            <person name="Kim M.K."/>
        </authorList>
    </citation>
    <scope>NUCLEOTIDE SEQUENCE [LARGE SCALE GENOMIC DNA]</scope>
    <source>
        <strain evidence="13">18JY67-1</strain>
    </source>
</reference>